<evidence type="ECO:0000313" key="2">
    <source>
        <dbReference type="Proteomes" id="UP001273505"/>
    </source>
</evidence>
<reference evidence="1 2" key="1">
    <citation type="submission" date="2023-11" db="EMBL/GenBank/DDBJ databases">
        <title>Gilvimarinus fulvus sp. nov., isolated from the surface of Kelp.</title>
        <authorList>
            <person name="Sun Y.Y."/>
            <person name="Gong Y."/>
            <person name="Du Z.J."/>
        </authorList>
    </citation>
    <scope>NUCLEOTIDE SEQUENCE [LARGE SCALE GENOMIC DNA]</scope>
    <source>
        <strain evidence="1 2">SDUM040013</strain>
    </source>
</reference>
<evidence type="ECO:0000313" key="1">
    <source>
        <dbReference type="EMBL" id="MDX6847799.1"/>
    </source>
</evidence>
<name>A0ABU4RSD1_9GAMM</name>
<organism evidence="1 2">
    <name type="scientific">Gilvimarinus gilvus</name>
    <dbReference type="NCBI Taxonomy" id="3058038"/>
    <lineage>
        <taxon>Bacteria</taxon>
        <taxon>Pseudomonadati</taxon>
        <taxon>Pseudomonadota</taxon>
        <taxon>Gammaproteobacteria</taxon>
        <taxon>Cellvibrionales</taxon>
        <taxon>Cellvibrionaceae</taxon>
        <taxon>Gilvimarinus</taxon>
    </lineage>
</organism>
<dbReference type="Proteomes" id="UP001273505">
    <property type="component" value="Unassembled WGS sequence"/>
</dbReference>
<accession>A0ABU4RSD1</accession>
<protein>
    <submittedName>
        <fullName evidence="1">Uncharacterized protein</fullName>
    </submittedName>
</protein>
<keyword evidence="2" id="KW-1185">Reference proteome</keyword>
<proteinExistence type="predicted"/>
<gene>
    <name evidence="1" type="ORF">SCD92_00415</name>
</gene>
<sequence length="163" mass="18883">MMLFIGVLGYMKVLVFLLVCAISHSVSAWECGKYDRDKFSLETHYEYATEIFFGKVLEGRVNKSKKYESDMEFIVEPTLVLKGNLKTPVKLTTYSTPPYDPVALGYSYLIFLYGSNKVDYCGVFIETTDVDSREEFVDLSKRKDVYYAEYIRQILAIYESKNK</sequence>
<comment type="caution">
    <text evidence="1">The sequence shown here is derived from an EMBL/GenBank/DDBJ whole genome shotgun (WGS) entry which is preliminary data.</text>
</comment>
<dbReference type="RefSeq" id="WP_302724401.1">
    <property type="nucleotide sequence ID" value="NZ_JAULRU010000797.1"/>
</dbReference>
<dbReference type="EMBL" id="JAXAFO010000001">
    <property type="protein sequence ID" value="MDX6847799.1"/>
    <property type="molecule type" value="Genomic_DNA"/>
</dbReference>